<dbReference type="EMBL" id="JAUYZG010000019">
    <property type="protein sequence ID" value="KAK2878981.1"/>
    <property type="molecule type" value="Genomic_DNA"/>
</dbReference>
<protein>
    <submittedName>
        <fullName evidence="1">Uncharacterized protein</fullName>
    </submittedName>
</protein>
<organism evidence="1 2">
    <name type="scientific">Cirrhinus molitorella</name>
    <name type="common">mud carp</name>
    <dbReference type="NCBI Taxonomy" id="172907"/>
    <lineage>
        <taxon>Eukaryota</taxon>
        <taxon>Metazoa</taxon>
        <taxon>Chordata</taxon>
        <taxon>Craniata</taxon>
        <taxon>Vertebrata</taxon>
        <taxon>Euteleostomi</taxon>
        <taxon>Actinopterygii</taxon>
        <taxon>Neopterygii</taxon>
        <taxon>Teleostei</taxon>
        <taxon>Ostariophysi</taxon>
        <taxon>Cypriniformes</taxon>
        <taxon>Cyprinidae</taxon>
        <taxon>Labeoninae</taxon>
        <taxon>Labeonini</taxon>
        <taxon>Cirrhinus</taxon>
    </lineage>
</organism>
<keyword evidence="2" id="KW-1185">Reference proteome</keyword>
<gene>
    <name evidence="1" type="ORF">Q8A67_019772</name>
</gene>
<accession>A0AA88TGN1</accession>
<name>A0AA88TGN1_9TELE</name>
<evidence type="ECO:0000313" key="2">
    <source>
        <dbReference type="Proteomes" id="UP001187343"/>
    </source>
</evidence>
<reference evidence="1" key="1">
    <citation type="submission" date="2023-08" db="EMBL/GenBank/DDBJ databases">
        <title>Chromosome-level Genome Assembly of mud carp (Cirrhinus molitorella).</title>
        <authorList>
            <person name="Liu H."/>
        </authorList>
    </citation>
    <scope>NUCLEOTIDE SEQUENCE</scope>
    <source>
        <strain evidence="1">Prfri</strain>
        <tissue evidence="1">Muscle</tissue>
    </source>
</reference>
<proteinExistence type="predicted"/>
<dbReference type="AlphaFoldDB" id="A0AA88TGN1"/>
<sequence length="79" mass="8467">MCAGNEQIPYALLWDYSTRHTTGHVWEPGCMVGACGLCLSPGVSSGLRCDYPLVAWLQNRRSPTDVSGLFHLGIAGANS</sequence>
<comment type="caution">
    <text evidence="1">The sequence shown here is derived from an EMBL/GenBank/DDBJ whole genome shotgun (WGS) entry which is preliminary data.</text>
</comment>
<evidence type="ECO:0000313" key="1">
    <source>
        <dbReference type="EMBL" id="KAK2878981.1"/>
    </source>
</evidence>
<dbReference type="Proteomes" id="UP001187343">
    <property type="component" value="Unassembled WGS sequence"/>
</dbReference>